<dbReference type="EMBL" id="QXWK01000001">
    <property type="protein sequence ID" value="NBH60126.1"/>
    <property type="molecule type" value="Genomic_DNA"/>
</dbReference>
<comment type="caution">
    <text evidence="2">The sequence shown here is derived from an EMBL/GenBank/DDBJ whole genome shotgun (WGS) entry which is preliminary data.</text>
</comment>
<name>A0A845QFU9_9FIRM</name>
<evidence type="ECO:0000313" key="3">
    <source>
        <dbReference type="Proteomes" id="UP000446866"/>
    </source>
</evidence>
<protein>
    <recommendedName>
        <fullName evidence="4">Sporulation protein YqfD</fullName>
    </recommendedName>
</protein>
<organism evidence="2 3">
    <name type="scientific">Anaerotruncus colihominis</name>
    <dbReference type="NCBI Taxonomy" id="169435"/>
    <lineage>
        <taxon>Bacteria</taxon>
        <taxon>Bacillati</taxon>
        <taxon>Bacillota</taxon>
        <taxon>Clostridia</taxon>
        <taxon>Eubacteriales</taxon>
        <taxon>Oscillospiraceae</taxon>
        <taxon>Anaerotruncus</taxon>
    </lineage>
</organism>
<feature type="transmembrane region" description="Helical" evidence="1">
    <location>
        <begin position="101"/>
        <end position="119"/>
    </location>
</feature>
<dbReference type="AlphaFoldDB" id="A0A845QFU9"/>
<gene>
    <name evidence="2" type="ORF">D0435_00355</name>
</gene>
<keyword evidence="1" id="KW-0472">Membrane</keyword>
<keyword evidence="1" id="KW-1133">Transmembrane helix</keyword>
<evidence type="ECO:0000313" key="2">
    <source>
        <dbReference type="EMBL" id="NBH60126.1"/>
    </source>
</evidence>
<reference evidence="2 3" key="1">
    <citation type="submission" date="2018-08" db="EMBL/GenBank/DDBJ databases">
        <title>Murine metabolic-syndrome-specific gut microbial biobank.</title>
        <authorList>
            <person name="Liu C."/>
        </authorList>
    </citation>
    <scope>NUCLEOTIDE SEQUENCE [LARGE SCALE GENOMIC DNA]</scope>
    <source>
        <strain evidence="2 3">28</strain>
    </source>
</reference>
<keyword evidence="3" id="KW-1185">Reference proteome</keyword>
<dbReference type="Proteomes" id="UP000446866">
    <property type="component" value="Unassembled WGS sequence"/>
</dbReference>
<evidence type="ECO:0008006" key="4">
    <source>
        <dbReference type="Google" id="ProtNLM"/>
    </source>
</evidence>
<proteinExistence type="predicted"/>
<dbReference type="Pfam" id="PF06898">
    <property type="entry name" value="YqfD"/>
    <property type="match status" value="1"/>
</dbReference>
<sequence>MKFGKGEWNLRAKSQESNFIKHRVNVKLEGFKPERILSQAAAKGILLRQVRYKDETEVYFTVSKEGLRTLKKLAGSKYKITQIGEGGTVCLFKKLKAGKMMIAGICVFLLFFFAQTLFVREINIIGCETITETSIRELIAEEGLYEGALRRFDCDDIEKKLFQNFDTIVWSRVAYEGGYVEVQISESKQAPAAAANSKKPCDIVSDQDCYIERIYTYKGRALVAENDFVKKGDILIAGTVPIEHPSYPVEEDAKLEHYTHADGKIVARVPYYFSFYMDAGESKKRAEALLRDWIKENTPKNAEILNKDFYFDEKKGKIRVYGTVETRQRVGVEKEIVIDKGKRGTKENSDRG</sequence>
<evidence type="ECO:0000256" key="1">
    <source>
        <dbReference type="SAM" id="Phobius"/>
    </source>
</evidence>
<keyword evidence="1" id="KW-0812">Transmembrane</keyword>
<accession>A0A845QFU9</accession>
<dbReference type="InterPro" id="IPR010690">
    <property type="entry name" value="YqfD"/>
</dbReference>